<keyword evidence="1" id="KW-0732">Signal</keyword>
<evidence type="ECO:0000259" key="2">
    <source>
        <dbReference type="Pfam" id="PF24748"/>
    </source>
</evidence>
<dbReference type="InterPro" id="IPR055284">
    <property type="entry name" value="Galaxin-like"/>
</dbReference>
<dbReference type="Pfam" id="PF24748">
    <property type="entry name" value="Galaxin_repeat"/>
    <property type="match status" value="1"/>
</dbReference>
<protein>
    <recommendedName>
        <fullName evidence="2">Galaxin-like repeats domain-containing protein</fullName>
    </recommendedName>
</protein>
<feature type="domain" description="Galaxin-like repeats" evidence="2">
    <location>
        <begin position="26"/>
        <end position="127"/>
    </location>
</feature>
<gene>
    <name evidence="3" type="ORF">ACJMK2_009014</name>
</gene>
<feature type="chain" id="PRO_5044825914" description="Galaxin-like repeats domain-containing protein" evidence="1">
    <location>
        <begin position="22"/>
        <end position="140"/>
    </location>
</feature>
<dbReference type="InterPro" id="IPR056601">
    <property type="entry name" value="Galaxin_dom"/>
</dbReference>
<accession>A0ABD3VC60</accession>
<name>A0ABD3VC60_SINWO</name>
<evidence type="ECO:0000313" key="4">
    <source>
        <dbReference type="Proteomes" id="UP001634394"/>
    </source>
</evidence>
<proteinExistence type="predicted"/>
<organism evidence="3 4">
    <name type="scientific">Sinanodonta woodiana</name>
    <name type="common">Chinese pond mussel</name>
    <name type="synonym">Anodonta woodiana</name>
    <dbReference type="NCBI Taxonomy" id="1069815"/>
    <lineage>
        <taxon>Eukaryota</taxon>
        <taxon>Metazoa</taxon>
        <taxon>Spiralia</taxon>
        <taxon>Lophotrochozoa</taxon>
        <taxon>Mollusca</taxon>
        <taxon>Bivalvia</taxon>
        <taxon>Autobranchia</taxon>
        <taxon>Heteroconchia</taxon>
        <taxon>Palaeoheterodonta</taxon>
        <taxon>Unionida</taxon>
        <taxon>Unionoidea</taxon>
        <taxon>Unionidae</taxon>
        <taxon>Unioninae</taxon>
        <taxon>Sinanodonta</taxon>
    </lineage>
</organism>
<reference evidence="3 4" key="1">
    <citation type="submission" date="2024-11" db="EMBL/GenBank/DDBJ databases">
        <title>Chromosome-level genome assembly of the freshwater bivalve Anodonta woodiana.</title>
        <authorList>
            <person name="Chen X."/>
        </authorList>
    </citation>
    <scope>NUCLEOTIDE SEQUENCE [LARGE SCALE GENOMIC DNA]</scope>
    <source>
        <strain evidence="3">MN2024</strain>
        <tissue evidence="3">Gills</tissue>
    </source>
</reference>
<keyword evidence="4" id="KW-1185">Reference proteome</keyword>
<dbReference type="AlphaFoldDB" id="A0ABD3VC60"/>
<evidence type="ECO:0000313" key="3">
    <source>
        <dbReference type="EMBL" id="KAL3858761.1"/>
    </source>
</evidence>
<feature type="signal peptide" evidence="1">
    <location>
        <begin position="1"/>
        <end position="21"/>
    </location>
</feature>
<evidence type="ECO:0000256" key="1">
    <source>
        <dbReference type="SAM" id="SignalP"/>
    </source>
</evidence>
<dbReference type="Proteomes" id="UP001634394">
    <property type="component" value="Unassembled WGS sequence"/>
</dbReference>
<dbReference type="PANTHER" id="PTHR34490">
    <property type="entry name" value="PROTEIN CBG12054-RELATED"/>
    <property type="match status" value="1"/>
</dbReference>
<dbReference type="PANTHER" id="PTHR34490:SF1">
    <property type="entry name" value="GALAXIN-LIKE"/>
    <property type="match status" value="1"/>
</dbReference>
<comment type="caution">
    <text evidence="3">The sequence shown here is derived from an EMBL/GenBank/DDBJ whole genome shotgun (WGS) entry which is preliminary data.</text>
</comment>
<dbReference type="EMBL" id="JBJQND010000012">
    <property type="protein sequence ID" value="KAL3858761.1"/>
    <property type="molecule type" value="Genomic_DNA"/>
</dbReference>
<sequence length="140" mass="15181">MYKFSLLVLCCLLSWITPIVCQSTYRTQYNPTFSMCCSGVVQPRSGLKPSCCGTKGYDATFSTCCLGNSQARSGIQPSCCGTLGYDAALSMCCSGTIQPRSGIQPSCCGRIGYDAAFRKCCNGQLCKLARPMQFLLYLFC</sequence>